<dbReference type="VEuPathDB" id="FungiDB:BO72DRAFT_451305"/>
<sequence>MKPRCVASYTPLSLLSHCRVQALSLRNGALINQDPCLRWQVWLLQCAKRQYDSDDKTVKHIMDESSAKDTGSDVACSSLIEQVADTNWERCLC</sequence>
<name>A0A8G1RI49_9EURO</name>
<organism evidence="1 2">
    <name type="scientific">Aspergillus fijiensis CBS 313.89</name>
    <dbReference type="NCBI Taxonomy" id="1448319"/>
    <lineage>
        <taxon>Eukaryota</taxon>
        <taxon>Fungi</taxon>
        <taxon>Dikarya</taxon>
        <taxon>Ascomycota</taxon>
        <taxon>Pezizomycotina</taxon>
        <taxon>Eurotiomycetes</taxon>
        <taxon>Eurotiomycetidae</taxon>
        <taxon>Eurotiales</taxon>
        <taxon>Aspergillaceae</taxon>
        <taxon>Aspergillus</taxon>
    </lineage>
</organism>
<proteinExistence type="predicted"/>
<dbReference type="Proteomes" id="UP000249789">
    <property type="component" value="Unassembled WGS sequence"/>
</dbReference>
<dbReference type="GeneID" id="63862788"/>
<evidence type="ECO:0000313" key="2">
    <source>
        <dbReference type="Proteomes" id="UP000249789"/>
    </source>
</evidence>
<gene>
    <name evidence="1" type="ORF">BO72DRAFT_451305</name>
</gene>
<reference evidence="1 2" key="1">
    <citation type="submission" date="2018-02" db="EMBL/GenBank/DDBJ databases">
        <title>The genomes of Aspergillus section Nigri reveals drivers in fungal speciation.</title>
        <authorList>
            <consortium name="DOE Joint Genome Institute"/>
            <person name="Vesth T.C."/>
            <person name="Nybo J."/>
            <person name="Theobald S."/>
            <person name="Brandl J."/>
            <person name="Frisvad J.C."/>
            <person name="Nielsen K.F."/>
            <person name="Lyhne E.K."/>
            <person name="Kogle M.E."/>
            <person name="Kuo A."/>
            <person name="Riley R."/>
            <person name="Clum A."/>
            <person name="Nolan M."/>
            <person name="Lipzen A."/>
            <person name="Salamov A."/>
            <person name="Henrissat B."/>
            <person name="Wiebenga A."/>
            <person name="De vries R.P."/>
            <person name="Grigoriev I.V."/>
            <person name="Mortensen U.H."/>
            <person name="Andersen M.R."/>
            <person name="Baker S.E."/>
        </authorList>
    </citation>
    <scope>NUCLEOTIDE SEQUENCE [LARGE SCALE GENOMIC DNA]</scope>
    <source>
        <strain evidence="1 2">CBS 313.89</strain>
    </source>
</reference>
<dbReference type="RefSeq" id="XP_040797785.1">
    <property type="nucleotide sequence ID" value="XM_040945455.1"/>
</dbReference>
<dbReference type="AlphaFoldDB" id="A0A8G1RI49"/>
<accession>A0A8G1RI49</accession>
<keyword evidence="2" id="KW-1185">Reference proteome</keyword>
<dbReference type="EMBL" id="KZ824675">
    <property type="protein sequence ID" value="RAK73775.1"/>
    <property type="molecule type" value="Genomic_DNA"/>
</dbReference>
<protein>
    <submittedName>
        <fullName evidence="1">Uncharacterized protein</fullName>
    </submittedName>
</protein>
<evidence type="ECO:0000313" key="1">
    <source>
        <dbReference type="EMBL" id="RAK73775.1"/>
    </source>
</evidence>